<dbReference type="OrthoDB" id="1931904at2759"/>
<dbReference type="Pfam" id="PF05553">
    <property type="entry name" value="DUF761"/>
    <property type="match status" value="1"/>
</dbReference>
<dbReference type="PANTHER" id="PTHR33098">
    <property type="entry name" value="COTTON FIBER (DUF761)"/>
    <property type="match status" value="1"/>
</dbReference>
<comment type="caution">
    <text evidence="1">The sequence shown here is derived from an EMBL/GenBank/DDBJ whole genome shotgun (WGS) entry which is preliminary data.</text>
</comment>
<keyword evidence="2" id="KW-1185">Reference proteome</keyword>
<gene>
    <name evidence="1" type="ORF">CTI12_AA602550</name>
</gene>
<accession>A0A2U1KBZ3</accession>
<dbReference type="PANTHER" id="PTHR33098:SF53">
    <property type="entry name" value="OS05G0540900 PROTEIN"/>
    <property type="match status" value="1"/>
</dbReference>
<evidence type="ECO:0000313" key="1">
    <source>
        <dbReference type="EMBL" id="PWA34279.1"/>
    </source>
</evidence>
<dbReference type="Proteomes" id="UP000245207">
    <property type="component" value="Unassembled WGS sequence"/>
</dbReference>
<organism evidence="1 2">
    <name type="scientific">Artemisia annua</name>
    <name type="common">Sweet wormwood</name>
    <dbReference type="NCBI Taxonomy" id="35608"/>
    <lineage>
        <taxon>Eukaryota</taxon>
        <taxon>Viridiplantae</taxon>
        <taxon>Streptophyta</taxon>
        <taxon>Embryophyta</taxon>
        <taxon>Tracheophyta</taxon>
        <taxon>Spermatophyta</taxon>
        <taxon>Magnoliopsida</taxon>
        <taxon>eudicotyledons</taxon>
        <taxon>Gunneridae</taxon>
        <taxon>Pentapetalae</taxon>
        <taxon>asterids</taxon>
        <taxon>campanulids</taxon>
        <taxon>Asterales</taxon>
        <taxon>Asteraceae</taxon>
        <taxon>Asteroideae</taxon>
        <taxon>Anthemideae</taxon>
        <taxon>Artemisiinae</taxon>
        <taxon>Artemisia</taxon>
    </lineage>
</organism>
<proteinExistence type="predicted"/>
<dbReference type="EMBL" id="PKPP01023131">
    <property type="protein sequence ID" value="PWA34279.1"/>
    <property type="molecule type" value="Genomic_DNA"/>
</dbReference>
<evidence type="ECO:0000313" key="2">
    <source>
        <dbReference type="Proteomes" id="UP000245207"/>
    </source>
</evidence>
<sequence>MKKSASMKSHFSHFEEEKIVEARRPETVRERKKAAVEGDDDVELDAKVNDFINKFKHQLKSQRMDSIIKYKEMVNRGGEK</sequence>
<dbReference type="STRING" id="35608.A0A2U1KBZ3"/>
<name>A0A2U1KBZ3_ARTAN</name>
<dbReference type="AlphaFoldDB" id="A0A2U1KBZ3"/>
<reference evidence="1 2" key="1">
    <citation type="journal article" date="2018" name="Mol. Plant">
        <title>The genome of Artemisia annua provides insight into the evolution of Asteraceae family and artemisinin biosynthesis.</title>
        <authorList>
            <person name="Shen Q."/>
            <person name="Zhang L."/>
            <person name="Liao Z."/>
            <person name="Wang S."/>
            <person name="Yan T."/>
            <person name="Shi P."/>
            <person name="Liu M."/>
            <person name="Fu X."/>
            <person name="Pan Q."/>
            <person name="Wang Y."/>
            <person name="Lv Z."/>
            <person name="Lu X."/>
            <person name="Zhang F."/>
            <person name="Jiang W."/>
            <person name="Ma Y."/>
            <person name="Chen M."/>
            <person name="Hao X."/>
            <person name="Li L."/>
            <person name="Tang Y."/>
            <person name="Lv G."/>
            <person name="Zhou Y."/>
            <person name="Sun X."/>
            <person name="Brodelius P.E."/>
            <person name="Rose J.K.C."/>
            <person name="Tang K."/>
        </authorList>
    </citation>
    <scope>NUCLEOTIDE SEQUENCE [LARGE SCALE GENOMIC DNA]</scope>
    <source>
        <strain evidence="2">cv. Huhao1</strain>
        <tissue evidence="1">Leaf</tissue>
    </source>
</reference>
<dbReference type="InterPro" id="IPR008480">
    <property type="entry name" value="DUF761_pln"/>
</dbReference>
<protein>
    <submittedName>
        <fullName evidence="1">Uncharacterized protein</fullName>
    </submittedName>
</protein>